<dbReference type="Pfam" id="PF16925">
    <property type="entry name" value="TetR_C_13"/>
    <property type="match status" value="1"/>
</dbReference>
<evidence type="ECO:0000256" key="2">
    <source>
        <dbReference type="ARBA" id="ARBA00023125"/>
    </source>
</evidence>
<evidence type="ECO:0000256" key="3">
    <source>
        <dbReference type="ARBA" id="ARBA00023163"/>
    </source>
</evidence>
<evidence type="ECO:0000259" key="5">
    <source>
        <dbReference type="PROSITE" id="PS50977"/>
    </source>
</evidence>
<evidence type="ECO:0000313" key="6">
    <source>
        <dbReference type="EMBL" id="GLZ79227.1"/>
    </source>
</evidence>
<dbReference type="SUPFAM" id="SSF48498">
    <property type="entry name" value="Tetracyclin repressor-like, C-terminal domain"/>
    <property type="match status" value="1"/>
</dbReference>
<dbReference type="EMBL" id="BSTX01000002">
    <property type="protein sequence ID" value="GLZ79227.1"/>
    <property type="molecule type" value="Genomic_DNA"/>
</dbReference>
<dbReference type="Pfam" id="PF00440">
    <property type="entry name" value="TetR_N"/>
    <property type="match status" value="1"/>
</dbReference>
<organism evidence="6 7">
    <name type="scientific">Actinorhabdospora filicis</name>
    <dbReference type="NCBI Taxonomy" id="1785913"/>
    <lineage>
        <taxon>Bacteria</taxon>
        <taxon>Bacillati</taxon>
        <taxon>Actinomycetota</taxon>
        <taxon>Actinomycetes</taxon>
        <taxon>Micromonosporales</taxon>
        <taxon>Micromonosporaceae</taxon>
        <taxon>Actinorhabdospora</taxon>
    </lineage>
</organism>
<evidence type="ECO:0000313" key="7">
    <source>
        <dbReference type="Proteomes" id="UP001165079"/>
    </source>
</evidence>
<dbReference type="PANTHER" id="PTHR47506">
    <property type="entry name" value="TRANSCRIPTIONAL REGULATORY PROTEIN"/>
    <property type="match status" value="1"/>
</dbReference>
<feature type="domain" description="HTH tetR-type" evidence="5">
    <location>
        <begin position="4"/>
        <end position="64"/>
    </location>
</feature>
<comment type="caution">
    <text evidence="6">The sequence shown here is derived from an EMBL/GenBank/DDBJ whole genome shotgun (WGS) entry which is preliminary data.</text>
</comment>
<dbReference type="Proteomes" id="UP001165079">
    <property type="component" value="Unassembled WGS sequence"/>
</dbReference>
<dbReference type="InterPro" id="IPR011075">
    <property type="entry name" value="TetR_C"/>
</dbReference>
<dbReference type="AlphaFoldDB" id="A0A9W6SNN8"/>
<dbReference type="RefSeq" id="WP_285664347.1">
    <property type="nucleotide sequence ID" value="NZ_BSTX01000002.1"/>
</dbReference>
<keyword evidence="7" id="KW-1185">Reference proteome</keyword>
<dbReference type="InterPro" id="IPR001647">
    <property type="entry name" value="HTH_TetR"/>
</dbReference>
<dbReference type="PANTHER" id="PTHR47506:SF6">
    <property type="entry name" value="HTH-TYPE TRANSCRIPTIONAL REPRESSOR NEMR"/>
    <property type="match status" value="1"/>
</dbReference>
<keyword evidence="3" id="KW-0804">Transcription</keyword>
<proteinExistence type="predicted"/>
<sequence>MARTSNKPEILSAGLEVVRRRGFTAAGVREITAAAGVPQGSFTNHFASKEAFGLEILDRYFGDVREVMEGTLRGGLPPLERLRSYFELISGRLESRGWHHGCLVGNMSLDSTEHSEAIRARIAEIFAAWRVPFAECLTEAAAAGLITLTVPALDLADFLLAAWQGAMLRMKVERTPEPLERFTAVVFTTVLA</sequence>
<evidence type="ECO:0000256" key="1">
    <source>
        <dbReference type="ARBA" id="ARBA00023015"/>
    </source>
</evidence>
<dbReference type="SUPFAM" id="SSF46689">
    <property type="entry name" value="Homeodomain-like"/>
    <property type="match status" value="1"/>
</dbReference>
<dbReference type="InterPro" id="IPR009057">
    <property type="entry name" value="Homeodomain-like_sf"/>
</dbReference>
<reference evidence="6" key="1">
    <citation type="submission" date="2023-03" db="EMBL/GenBank/DDBJ databases">
        <title>Actinorhabdospora filicis NBRC 111898.</title>
        <authorList>
            <person name="Ichikawa N."/>
            <person name="Sato H."/>
            <person name="Tonouchi N."/>
        </authorList>
    </citation>
    <scope>NUCLEOTIDE SEQUENCE</scope>
    <source>
        <strain evidence="6">NBRC 111898</strain>
    </source>
</reference>
<protein>
    <submittedName>
        <fullName evidence="6">TetR family transcriptional regulator</fullName>
    </submittedName>
</protein>
<feature type="DNA-binding region" description="H-T-H motif" evidence="4">
    <location>
        <begin position="27"/>
        <end position="46"/>
    </location>
</feature>
<dbReference type="InterPro" id="IPR036271">
    <property type="entry name" value="Tet_transcr_reg_TetR-rel_C_sf"/>
</dbReference>
<dbReference type="GO" id="GO:0003677">
    <property type="term" value="F:DNA binding"/>
    <property type="evidence" value="ECO:0007669"/>
    <property type="project" value="UniProtKB-UniRule"/>
</dbReference>
<keyword evidence="2 4" id="KW-0238">DNA-binding</keyword>
<accession>A0A9W6SNN8</accession>
<dbReference type="Gene3D" id="1.10.357.10">
    <property type="entry name" value="Tetracycline Repressor, domain 2"/>
    <property type="match status" value="1"/>
</dbReference>
<evidence type="ECO:0000256" key="4">
    <source>
        <dbReference type="PROSITE-ProRule" id="PRU00335"/>
    </source>
</evidence>
<name>A0A9W6SNN8_9ACTN</name>
<keyword evidence="1" id="KW-0805">Transcription regulation</keyword>
<gene>
    <name evidence="6" type="ORF">Afil01_40340</name>
</gene>
<dbReference type="PRINTS" id="PR00455">
    <property type="entry name" value="HTHTETR"/>
</dbReference>
<dbReference type="PROSITE" id="PS50977">
    <property type="entry name" value="HTH_TETR_2"/>
    <property type="match status" value="1"/>
</dbReference>